<dbReference type="RefSeq" id="WP_269415256.1">
    <property type="nucleotide sequence ID" value="NZ_JAPWGL010000002.1"/>
</dbReference>
<dbReference type="InterPro" id="IPR023296">
    <property type="entry name" value="Glyco_hydro_beta-prop_sf"/>
</dbReference>
<evidence type="ECO:0000256" key="1">
    <source>
        <dbReference type="ARBA" id="ARBA00009865"/>
    </source>
</evidence>
<dbReference type="Proteomes" id="UP001144341">
    <property type="component" value="Unassembled WGS sequence"/>
</dbReference>
<comment type="caution">
    <text evidence="6">The sequence shown here is derived from an EMBL/GenBank/DDBJ whole genome shotgun (WGS) entry which is preliminary data.</text>
</comment>
<evidence type="ECO:0000256" key="2">
    <source>
        <dbReference type="ARBA" id="ARBA00022801"/>
    </source>
</evidence>
<dbReference type="Gene3D" id="2.115.10.20">
    <property type="entry name" value="Glycosyl hydrolase domain, family 43"/>
    <property type="match status" value="1"/>
</dbReference>
<dbReference type="Pfam" id="PF04616">
    <property type="entry name" value="Glyco_hydro_43"/>
    <property type="match status" value="1"/>
</dbReference>
<gene>
    <name evidence="6" type="ORF">O0931_09160</name>
</gene>
<dbReference type="InterPro" id="IPR041542">
    <property type="entry name" value="GH43_C2"/>
</dbReference>
<dbReference type="InterPro" id="IPR051795">
    <property type="entry name" value="Glycosyl_Hydrlase_43"/>
</dbReference>
<dbReference type="PANTHER" id="PTHR42812:SF12">
    <property type="entry name" value="BETA-XYLOSIDASE-RELATED"/>
    <property type="match status" value="1"/>
</dbReference>
<dbReference type="GO" id="GO:0016787">
    <property type="term" value="F:hydrolase activity"/>
    <property type="evidence" value="ECO:0007669"/>
    <property type="project" value="UniProtKB-KW"/>
</dbReference>
<sequence length="561" mass="64382">MKAFIILVFYFGIVKFSKAQQTEKWGDQGNETYRNPILPADYSDPDVIRVGKDYYGISSTLQESPGMVVIHSKDLINWKIIGHVVSDISTLGEEMNWNKMQGYNQGIYAGSIRFHKNKYYVHFTTRKTGWWLATADKPEGPWTLSQMKDMEGKKLAGYGWDDTCPLWDDDGKAYIIASNFGKPEWCPRIFKMSEDGTQLLDGRVINELENAKYLDVIGGYITHPYRTTEASKLFKRNGYYYFYFSEVRKAYNSTPRIPILLRSKNIYGPYELKELMYSHGHAVDKEPNQGSIIDSPDGKVWFFLTHHGTGDFSGRFLSLLPVKWQNDWPEVSEDLDDDGIGEMVWGPLPKVVKDNTNIRMQTDDEFSSPKLGLQWQWNHQPKADKWSLAEHPGYLRLHAFKPLEKGIFFKAGNTIGQRYYRSEKGISTFKMDITGMAEGQEAGSVHYDGGNAYASLGVIVVNGTKKIVYKLKKDKQPAKITDGPTLPSEAKLIYIRNTVNFEGLAYFEYSLDNKKFTKAGGFSQFTWASYRGTRLGIYTFNNDQESGYVDIDWFHYQFKNK</sequence>
<name>A0ABT4KWZ8_9SPHI</name>
<keyword evidence="7" id="KW-1185">Reference proteome</keyword>
<proteinExistence type="inferred from homology"/>
<keyword evidence="3 4" id="KW-0326">Glycosidase</keyword>
<dbReference type="SUPFAM" id="SSF49899">
    <property type="entry name" value="Concanavalin A-like lectins/glucanases"/>
    <property type="match status" value="1"/>
</dbReference>
<dbReference type="CDD" id="cd09001">
    <property type="entry name" value="GH43_FsAxh1-like"/>
    <property type="match status" value="1"/>
</dbReference>
<dbReference type="InterPro" id="IPR013320">
    <property type="entry name" value="ConA-like_dom_sf"/>
</dbReference>
<feature type="domain" description="Beta-xylosidase C-terminal Concanavalin A-like" evidence="5">
    <location>
        <begin position="364"/>
        <end position="557"/>
    </location>
</feature>
<organism evidence="6 7">
    <name type="scientific">Pedobacter rhodius</name>
    <dbReference type="NCBI Taxonomy" id="3004098"/>
    <lineage>
        <taxon>Bacteria</taxon>
        <taxon>Pseudomonadati</taxon>
        <taxon>Bacteroidota</taxon>
        <taxon>Sphingobacteriia</taxon>
        <taxon>Sphingobacteriales</taxon>
        <taxon>Sphingobacteriaceae</taxon>
        <taxon>Pedobacter</taxon>
    </lineage>
</organism>
<protein>
    <submittedName>
        <fullName evidence="6">Glycoside hydrolase 43 family protein</fullName>
    </submittedName>
</protein>
<dbReference type="Gene3D" id="2.60.120.200">
    <property type="match status" value="1"/>
</dbReference>
<evidence type="ECO:0000256" key="4">
    <source>
        <dbReference type="RuleBase" id="RU361187"/>
    </source>
</evidence>
<keyword evidence="2 4" id="KW-0378">Hydrolase</keyword>
<dbReference type="InterPro" id="IPR006710">
    <property type="entry name" value="Glyco_hydro_43"/>
</dbReference>
<dbReference type="SUPFAM" id="SSF75005">
    <property type="entry name" value="Arabinanase/levansucrase/invertase"/>
    <property type="match status" value="1"/>
</dbReference>
<reference evidence="6" key="1">
    <citation type="submission" date="2022-12" db="EMBL/GenBank/DDBJ databases">
        <title>Genome sequence of SJ11.</title>
        <authorList>
            <person name="Woo H."/>
        </authorList>
    </citation>
    <scope>NUCLEOTIDE SEQUENCE</scope>
    <source>
        <strain evidence="6">SJ11</strain>
    </source>
</reference>
<comment type="similarity">
    <text evidence="1 4">Belongs to the glycosyl hydrolase 43 family.</text>
</comment>
<dbReference type="EMBL" id="JAPWGL010000002">
    <property type="protein sequence ID" value="MCZ4223464.1"/>
    <property type="molecule type" value="Genomic_DNA"/>
</dbReference>
<evidence type="ECO:0000259" key="5">
    <source>
        <dbReference type="Pfam" id="PF17851"/>
    </source>
</evidence>
<evidence type="ECO:0000256" key="3">
    <source>
        <dbReference type="ARBA" id="ARBA00023295"/>
    </source>
</evidence>
<evidence type="ECO:0000313" key="7">
    <source>
        <dbReference type="Proteomes" id="UP001144341"/>
    </source>
</evidence>
<evidence type="ECO:0000313" key="6">
    <source>
        <dbReference type="EMBL" id="MCZ4223464.1"/>
    </source>
</evidence>
<dbReference type="Pfam" id="PF17851">
    <property type="entry name" value="GH43_C2"/>
    <property type="match status" value="1"/>
</dbReference>
<dbReference type="PANTHER" id="PTHR42812">
    <property type="entry name" value="BETA-XYLOSIDASE"/>
    <property type="match status" value="1"/>
</dbReference>
<accession>A0ABT4KWZ8</accession>